<name>A0A9P1KD67_9CYAN</name>
<sequence length="59" mass="6230">MGKKSLKITVNGLNDDNYADVAHQVVKAVKSEAPNSDISILGASPEVFEGSSKKKIKGD</sequence>
<accession>A0A9P1KD67</accession>
<proteinExistence type="predicted"/>
<evidence type="ECO:0000313" key="2">
    <source>
        <dbReference type="Proteomes" id="UP000032946"/>
    </source>
</evidence>
<evidence type="ECO:0000313" key="1">
    <source>
        <dbReference type="EMBL" id="CDM94337.1"/>
    </source>
</evidence>
<organism evidence="1 2">
    <name type="scientific">Limnospira indica PCC 8005</name>
    <dbReference type="NCBI Taxonomy" id="376219"/>
    <lineage>
        <taxon>Bacteria</taxon>
        <taxon>Bacillati</taxon>
        <taxon>Cyanobacteriota</taxon>
        <taxon>Cyanophyceae</taxon>
        <taxon>Oscillatoriophycideae</taxon>
        <taxon>Oscillatoriales</taxon>
        <taxon>Sirenicapillariaceae</taxon>
        <taxon>Limnospira</taxon>
    </lineage>
</organism>
<keyword evidence="2" id="KW-1185">Reference proteome</keyword>
<gene>
    <name evidence="1" type="ORF">ARTHRO_12011</name>
</gene>
<dbReference type="EMBL" id="FO818640">
    <property type="protein sequence ID" value="CDM94337.1"/>
    <property type="molecule type" value="Genomic_DNA"/>
</dbReference>
<dbReference type="RefSeq" id="WP_008053134.1">
    <property type="nucleotide sequence ID" value="NZ_FO818640.1"/>
</dbReference>
<dbReference type="Proteomes" id="UP000032946">
    <property type="component" value="Chromosome"/>
</dbReference>
<protein>
    <submittedName>
        <fullName evidence="1">Uncharacterized protein</fullName>
    </submittedName>
</protein>
<dbReference type="AlphaFoldDB" id="A0A9P1KD67"/>
<reference evidence="1 2" key="1">
    <citation type="submission" date="2014-02" db="EMBL/GenBank/DDBJ databases">
        <authorList>
            <person name="Genoscope - CEA"/>
        </authorList>
    </citation>
    <scope>NUCLEOTIDE SEQUENCE [LARGE SCALE GENOMIC DNA]</scope>
    <source>
        <strain evidence="1 2">PCC 8005</strain>
    </source>
</reference>